<dbReference type="PROSITE" id="PS00659">
    <property type="entry name" value="GLYCOSYL_HYDROL_F5"/>
    <property type="match status" value="1"/>
</dbReference>
<dbReference type="InterPro" id="IPR001547">
    <property type="entry name" value="Glyco_hydro_5"/>
</dbReference>
<proteinExistence type="inferred from homology"/>
<dbReference type="Gene3D" id="3.20.20.80">
    <property type="entry name" value="Glycosidases"/>
    <property type="match status" value="1"/>
</dbReference>
<accession>A0ABX7S9L0</accession>
<evidence type="ECO:0000256" key="3">
    <source>
        <dbReference type="RuleBase" id="RU361153"/>
    </source>
</evidence>
<dbReference type="PANTHER" id="PTHR34142:SF1">
    <property type="entry name" value="GLYCOSIDE HYDROLASE FAMILY 5 DOMAIN-CONTAINING PROTEIN"/>
    <property type="match status" value="1"/>
</dbReference>
<dbReference type="Proteomes" id="UP000671862">
    <property type="component" value="Chromosome"/>
</dbReference>
<sequence>MAKRLFRAILVFLGILITLLVMLVLFVIFSENGKLLFPVKRKGVFYNERIETFPSFLSVKGSQILDANGKIVIFRGLMPPDPARLHSRNMFKRDFFVKISETGANVVRIPVHPESWVKDEYYIWRYLDPIVSWAGELGMYVIIDWHYIGNINTGVGENMSDVDTSPKELTIKFWRQTANYFKDVPNVIFEIFNEPSNITAKAWHESATEIVKLIREQKAYQLIIVGGIDYSKDISWVKRLPILDKNVAYASHIYPAHNRVLWDYYFGKISKIYPVVITEWGFMDENRNTTNQKYLIGDENSYGKVLMEYLVKNNIGWIACWYDDKWEPQMFTKKFKGYTDYGKFVLNQLKKSY</sequence>
<dbReference type="RefSeq" id="WP_207566626.1">
    <property type="nucleotide sequence ID" value="NZ_CP071446.1"/>
</dbReference>
<gene>
    <name evidence="5" type="ORF">JYK00_09335</name>
</gene>
<protein>
    <submittedName>
        <fullName evidence="5">Glycoside hydrolase family 5 protein</fullName>
    </submittedName>
</protein>
<evidence type="ECO:0000259" key="4">
    <source>
        <dbReference type="Pfam" id="PF00150"/>
    </source>
</evidence>
<name>A0ABX7S9L0_9BACT</name>
<dbReference type="PANTHER" id="PTHR34142">
    <property type="entry name" value="ENDO-BETA-1,4-GLUCANASE A"/>
    <property type="match status" value="1"/>
</dbReference>
<evidence type="ECO:0000313" key="5">
    <source>
        <dbReference type="EMBL" id="QTA37905.1"/>
    </source>
</evidence>
<evidence type="ECO:0000256" key="1">
    <source>
        <dbReference type="ARBA" id="ARBA00022801"/>
    </source>
</evidence>
<evidence type="ECO:0000313" key="6">
    <source>
        <dbReference type="Proteomes" id="UP000671862"/>
    </source>
</evidence>
<reference evidence="5 6" key="1">
    <citation type="submission" date="2021-03" db="EMBL/GenBank/DDBJ databases">
        <title>Thermosipho ferrireducens sp.nov., an anaerobic thermophilic iron-reducing bacterium isolated from a deep-sea hydrothermal sulfide deposits.</title>
        <authorList>
            <person name="Zeng X."/>
            <person name="Chen Y."/>
            <person name="Shao Z."/>
        </authorList>
    </citation>
    <scope>NUCLEOTIDE SEQUENCE [LARGE SCALE GENOMIC DNA]</scope>
    <source>
        <strain evidence="5 6">JL129W03</strain>
    </source>
</reference>
<feature type="domain" description="Glycoside hydrolase family 5" evidence="4">
    <location>
        <begin position="91"/>
        <end position="319"/>
    </location>
</feature>
<evidence type="ECO:0000256" key="2">
    <source>
        <dbReference type="ARBA" id="ARBA00023295"/>
    </source>
</evidence>
<keyword evidence="6" id="KW-1185">Reference proteome</keyword>
<dbReference type="InterPro" id="IPR017853">
    <property type="entry name" value="GH"/>
</dbReference>
<dbReference type="EMBL" id="CP071446">
    <property type="protein sequence ID" value="QTA37905.1"/>
    <property type="molecule type" value="Genomic_DNA"/>
</dbReference>
<dbReference type="Pfam" id="PF00150">
    <property type="entry name" value="Cellulase"/>
    <property type="match status" value="1"/>
</dbReference>
<dbReference type="GO" id="GO:0016787">
    <property type="term" value="F:hydrolase activity"/>
    <property type="evidence" value="ECO:0007669"/>
    <property type="project" value="UniProtKB-KW"/>
</dbReference>
<dbReference type="SUPFAM" id="SSF51445">
    <property type="entry name" value="(Trans)glycosidases"/>
    <property type="match status" value="1"/>
</dbReference>
<organism evidence="5 6">
    <name type="scientific">Thermosipho ferrireducens</name>
    <dbReference type="NCBI Taxonomy" id="2571116"/>
    <lineage>
        <taxon>Bacteria</taxon>
        <taxon>Thermotogati</taxon>
        <taxon>Thermotogota</taxon>
        <taxon>Thermotogae</taxon>
        <taxon>Thermotogales</taxon>
        <taxon>Fervidobacteriaceae</taxon>
        <taxon>Thermosipho</taxon>
    </lineage>
</organism>
<comment type="similarity">
    <text evidence="3">Belongs to the glycosyl hydrolase 5 (cellulase A) family.</text>
</comment>
<dbReference type="InterPro" id="IPR018087">
    <property type="entry name" value="Glyco_hydro_5_CS"/>
</dbReference>
<keyword evidence="1 3" id="KW-0378">Hydrolase</keyword>
<keyword evidence="2 3" id="KW-0326">Glycosidase</keyword>